<feature type="transmembrane region" description="Helical" evidence="5">
    <location>
        <begin position="186"/>
        <end position="210"/>
    </location>
</feature>
<feature type="transmembrane region" description="Helical" evidence="5">
    <location>
        <begin position="222"/>
        <end position="245"/>
    </location>
</feature>
<feature type="transmembrane region" description="Helical" evidence="5">
    <location>
        <begin position="266"/>
        <end position="285"/>
    </location>
</feature>
<dbReference type="Pfam" id="PF04479">
    <property type="entry name" value="RTA1"/>
    <property type="match status" value="1"/>
</dbReference>
<evidence type="ECO:0000256" key="2">
    <source>
        <dbReference type="ARBA" id="ARBA00022692"/>
    </source>
</evidence>
<feature type="transmembrane region" description="Helical" evidence="5">
    <location>
        <begin position="149"/>
        <end position="174"/>
    </location>
</feature>
<dbReference type="PANTHER" id="PTHR31465">
    <property type="entry name" value="PROTEIN RTA1-RELATED"/>
    <property type="match status" value="1"/>
</dbReference>
<evidence type="ECO:0000256" key="4">
    <source>
        <dbReference type="ARBA" id="ARBA00023136"/>
    </source>
</evidence>
<dbReference type="GO" id="GO:0016020">
    <property type="term" value="C:membrane"/>
    <property type="evidence" value="ECO:0007669"/>
    <property type="project" value="UniProtKB-SubCell"/>
</dbReference>
<dbReference type="EMBL" id="QZAF01000389">
    <property type="protein sequence ID" value="THV67635.1"/>
    <property type="molecule type" value="Genomic_DNA"/>
</dbReference>
<comment type="subcellular location">
    <subcellularLocation>
        <location evidence="1">Membrane</location>
        <topology evidence="1">Multi-pass membrane protein</topology>
    </subcellularLocation>
</comment>
<proteinExistence type="predicted"/>
<accession>A0A4S8SBL0</accession>
<dbReference type="Proteomes" id="UP000304951">
    <property type="component" value="Unassembled WGS sequence"/>
</dbReference>
<sequence length="362" mass="40563">MTNVGGCAADELGMIDLLIQDLDAGIFQQAQKRLSFPSTVRELRSVQLYFVSLLGSAAGYRLFLRFGHLIMTIYHNVYPYDASIAAAVLFTILFFVSSIVHLYQLLRTRTWYLLPFLIGGIFEGIGYTFRTVSIKQSPDYTLPPYAIQLILPLIVPALLSATMYMSLGRIILVTQAEAVAPIRRTWLTKLFVTGDVLSFLAQALGGAILAQQKASSYNTGRWIIIVGLVIQVLFFGLFLITSVIFHVRLNKMPTLASQKFAWKRHLSALYTGSALILVRSIYRLIEYLEDAGGYLITHEAFAYVFDALLMFAVMIVFFWVHPSEIQALIRGKGKAIKHGFKVVHLNVTDDEVVFLSDMAQAK</sequence>
<feature type="transmembrane region" description="Helical" evidence="5">
    <location>
        <begin position="46"/>
        <end position="64"/>
    </location>
</feature>
<evidence type="ECO:0000313" key="6">
    <source>
        <dbReference type="EMBL" id="THV67635.1"/>
    </source>
</evidence>
<keyword evidence="3 5" id="KW-1133">Transmembrane helix</keyword>
<evidence type="ECO:0000313" key="7">
    <source>
        <dbReference type="Proteomes" id="UP000304951"/>
    </source>
</evidence>
<feature type="transmembrane region" description="Helical" evidence="5">
    <location>
        <begin position="84"/>
        <end position="103"/>
    </location>
</feature>
<feature type="transmembrane region" description="Helical" evidence="5">
    <location>
        <begin position="110"/>
        <end position="129"/>
    </location>
</feature>
<evidence type="ECO:0000256" key="3">
    <source>
        <dbReference type="ARBA" id="ARBA00022989"/>
    </source>
</evidence>
<organism evidence="6 7">
    <name type="scientific">Aureobasidium pullulans</name>
    <name type="common">Black yeast</name>
    <name type="synonym">Pullularia pullulans</name>
    <dbReference type="NCBI Taxonomy" id="5580"/>
    <lineage>
        <taxon>Eukaryota</taxon>
        <taxon>Fungi</taxon>
        <taxon>Dikarya</taxon>
        <taxon>Ascomycota</taxon>
        <taxon>Pezizomycotina</taxon>
        <taxon>Dothideomycetes</taxon>
        <taxon>Dothideomycetidae</taxon>
        <taxon>Dothideales</taxon>
        <taxon>Saccotheciaceae</taxon>
        <taxon>Aureobasidium</taxon>
    </lineage>
</organism>
<comment type="caution">
    <text evidence="6">The sequence shown here is derived from an EMBL/GenBank/DDBJ whole genome shotgun (WGS) entry which is preliminary data.</text>
</comment>
<feature type="transmembrane region" description="Helical" evidence="5">
    <location>
        <begin position="300"/>
        <end position="320"/>
    </location>
</feature>
<reference evidence="6 7" key="1">
    <citation type="submission" date="2018-10" db="EMBL/GenBank/DDBJ databases">
        <title>Fifty Aureobasidium pullulans genomes reveal a recombining polyextremotolerant generalist.</title>
        <authorList>
            <person name="Gostincar C."/>
            <person name="Turk M."/>
            <person name="Zajc J."/>
            <person name="Gunde-Cimerman N."/>
        </authorList>
    </citation>
    <scope>NUCLEOTIDE SEQUENCE [LARGE SCALE GENOMIC DNA]</scope>
    <source>
        <strain evidence="6 7">EXF-11900</strain>
    </source>
</reference>
<keyword evidence="4 5" id="KW-0472">Membrane</keyword>
<protein>
    <submittedName>
        <fullName evidence="6">RTA1 like protein</fullName>
    </submittedName>
</protein>
<name>A0A4S8SBL0_AURPU</name>
<evidence type="ECO:0000256" key="1">
    <source>
        <dbReference type="ARBA" id="ARBA00004141"/>
    </source>
</evidence>
<evidence type="ECO:0000256" key="5">
    <source>
        <dbReference type="SAM" id="Phobius"/>
    </source>
</evidence>
<dbReference type="PANTHER" id="PTHR31465:SF1">
    <property type="entry name" value="PROTEIN RTA1-RELATED"/>
    <property type="match status" value="1"/>
</dbReference>
<dbReference type="AlphaFoldDB" id="A0A4S8SBL0"/>
<keyword evidence="2 5" id="KW-0812">Transmembrane</keyword>
<gene>
    <name evidence="6" type="ORF">D6D28_07337</name>
</gene>
<dbReference type="InterPro" id="IPR007568">
    <property type="entry name" value="RTA1"/>
</dbReference>